<evidence type="ECO:0000313" key="1">
    <source>
        <dbReference type="EMBL" id="EGW14499.1"/>
    </source>
</evidence>
<dbReference type="EMBL" id="JH002919">
    <property type="protein sequence ID" value="EGW14499.1"/>
    <property type="molecule type" value="Genomic_DNA"/>
</dbReference>
<dbReference type="AlphaFoldDB" id="G3II23"/>
<organism evidence="1 2">
    <name type="scientific">Cricetulus griseus</name>
    <name type="common">Chinese hamster</name>
    <name type="synonym">Cricetulus barabensis griseus</name>
    <dbReference type="NCBI Taxonomy" id="10029"/>
    <lineage>
        <taxon>Eukaryota</taxon>
        <taxon>Metazoa</taxon>
        <taxon>Chordata</taxon>
        <taxon>Craniata</taxon>
        <taxon>Vertebrata</taxon>
        <taxon>Euteleostomi</taxon>
        <taxon>Mammalia</taxon>
        <taxon>Eutheria</taxon>
        <taxon>Euarchontoglires</taxon>
        <taxon>Glires</taxon>
        <taxon>Rodentia</taxon>
        <taxon>Myomorpha</taxon>
        <taxon>Muroidea</taxon>
        <taxon>Cricetidae</taxon>
        <taxon>Cricetinae</taxon>
        <taxon>Cricetulus</taxon>
    </lineage>
</organism>
<dbReference type="InParanoid" id="G3II23"/>
<protein>
    <submittedName>
        <fullName evidence="1">Uncharacterized protein</fullName>
    </submittedName>
</protein>
<proteinExistence type="predicted"/>
<name>G3II23_CRIGR</name>
<accession>G3II23</accession>
<gene>
    <name evidence="1" type="ORF">I79_023484</name>
</gene>
<evidence type="ECO:0000313" key="2">
    <source>
        <dbReference type="Proteomes" id="UP000001075"/>
    </source>
</evidence>
<reference evidence="2" key="1">
    <citation type="journal article" date="2011" name="Nat. Biotechnol.">
        <title>The genomic sequence of the Chinese hamster ovary (CHO)-K1 cell line.</title>
        <authorList>
            <person name="Xu X."/>
            <person name="Nagarajan H."/>
            <person name="Lewis N.E."/>
            <person name="Pan S."/>
            <person name="Cai Z."/>
            <person name="Liu X."/>
            <person name="Chen W."/>
            <person name="Xie M."/>
            <person name="Wang W."/>
            <person name="Hammond S."/>
            <person name="Andersen M.R."/>
            <person name="Neff N."/>
            <person name="Passarelli B."/>
            <person name="Koh W."/>
            <person name="Fan H.C."/>
            <person name="Wang J."/>
            <person name="Gui Y."/>
            <person name="Lee K.H."/>
            <person name="Betenbaugh M.J."/>
            <person name="Quake S.R."/>
            <person name="Famili I."/>
            <person name="Palsson B.O."/>
            <person name="Wang J."/>
        </authorList>
    </citation>
    <scope>NUCLEOTIDE SEQUENCE [LARGE SCALE GENOMIC DNA]</scope>
    <source>
        <strain evidence="2">CHO K1 cell line</strain>
    </source>
</reference>
<sequence>MIFNHFKDLQNIAFKVFNNLRLFMIVRHVCSWQHQFTSEKMMGIEETPYGVSFIVAKKLFLS</sequence>
<dbReference type="Proteomes" id="UP000001075">
    <property type="component" value="Unassembled WGS sequence"/>
</dbReference>